<dbReference type="Proteomes" id="UP000256970">
    <property type="component" value="Unassembled WGS sequence"/>
</dbReference>
<protein>
    <submittedName>
        <fullName evidence="1">Uncharacterized protein</fullName>
    </submittedName>
</protein>
<dbReference type="EMBL" id="FNXT01001188">
    <property type="protein sequence ID" value="SZX73330.1"/>
    <property type="molecule type" value="Genomic_DNA"/>
</dbReference>
<proteinExistence type="predicted"/>
<sequence length="264" mass="28381">MPDPITEAGIPRLWPLGLFAEPGSKLYMADVRLVVASDTDVQRYVQFFQGQDSNAVQYYTDGSSFLQVAKWNGTRTTARSVTIIAGPCRPTSPEQYALPAVETLDAAAAAARNGCAVQVADNSTLVPTLLQKASVATQQALLVMVPFNVSLGRGLPAGAIQIRRPVILVGLFTRPTSVDLGMVVNQLNVTAPYSSLVWQSLILENASPGDAVSAVSALPFSTAITMNVWAVYCNRSQTRLQCLQLYNCTVVLGSAEELDYLSYM</sequence>
<accession>A0A383W803</accession>
<evidence type="ECO:0000313" key="2">
    <source>
        <dbReference type="Proteomes" id="UP000256970"/>
    </source>
</evidence>
<keyword evidence="2" id="KW-1185">Reference proteome</keyword>
<reference evidence="1 2" key="1">
    <citation type="submission" date="2016-10" db="EMBL/GenBank/DDBJ databases">
        <authorList>
            <person name="Cai Z."/>
        </authorList>
    </citation>
    <scope>NUCLEOTIDE SEQUENCE [LARGE SCALE GENOMIC DNA]</scope>
</reference>
<evidence type="ECO:0000313" key="1">
    <source>
        <dbReference type="EMBL" id="SZX73330.1"/>
    </source>
</evidence>
<gene>
    <name evidence="1" type="ORF">BQ4739_LOCUS13435</name>
</gene>
<name>A0A383W803_TETOB</name>
<organism evidence="1 2">
    <name type="scientific">Tetradesmus obliquus</name>
    <name type="common">Green alga</name>
    <name type="synonym">Acutodesmus obliquus</name>
    <dbReference type="NCBI Taxonomy" id="3088"/>
    <lineage>
        <taxon>Eukaryota</taxon>
        <taxon>Viridiplantae</taxon>
        <taxon>Chlorophyta</taxon>
        <taxon>core chlorophytes</taxon>
        <taxon>Chlorophyceae</taxon>
        <taxon>CS clade</taxon>
        <taxon>Sphaeropleales</taxon>
        <taxon>Scenedesmaceae</taxon>
        <taxon>Tetradesmus</taxon>
    </lineage>
</organism>
<dbReference type="AlphaFoldDB" id="A0A383W803"/>